<dbReference type="CDD" id="cd02575">
    <property type="entry name" value="PseudoU_synth_EcTruD"/>
    <property type="match status" value="1"/>
</dbReference>
<organism evidence="6 7">
    <name type="scientific">Arenicella xantha</name>
    <dbReference type="NCBI Taxonomy" id="644221"/>
    <lineage>
        <taxon>Bacteria</taxon>
        <taxon>Pseudomonadati</taxon>
        <taxon>Pseudomonadota</taxon>
        <taxon>Gammaproteobacteria</taxon>
        <taxon>Arenicellales</taxon>
        <taxon>Arenicellaceae</taxon>
        <taxon>Arenicella</taxon>
    </lineage>
</organism>
<dbReference type="EMBL" id="QNRT01000004">
    <property type="protein sequence ID" value="RBP49222.1"/>
    <property type="molecule type" value="Genomic_DNA"/>
</dbReference>
<evidence type="ECO:0000313" key="7">
    <source>
        <dbReference type="Proteomes" id="UP000253083"/>
    </source>
</evidence>
<name>A0A395JJZ8_9GAMM</name>
<dbReference type="FunCoup" id="A0A395JJZ8">
    <property type="interactions" value="60"/>
</dbReference>
<keyword evidence="7" id="KW-1185">Reference proteome</keyword>
<feature type="domain" description="TRUD" evidence="5">
    <location>
        <begin position="172"/>
        <end position="326"/>
    </location>
</feature>
<protein>
    <recommendedName>
        <fullName evidence="4">tRNA pseudouridine synthase D</fullName>
        <ecNumber evidence="4">5.4.99.27</ecNumber>
    </recommendedName>
    <alternativeName>
        <fullName evidence="4">tRNA pseudouridine(13) synthase</fullName>
    </alternativeName>
    <alternativeName>
        <fullName evidence="4">tRNA pseudouridylate synthase D</fullName>
    </alternativeName>
    <alternativeName>
        <fullName evidence="4">tRNA-uridine isomerase D</fullName>
    </alternativeName>
</protein>
<dbReference type="RefSeq" id="WP_170132114.1">
    <property type="nucleotide sequence ID" value="NZ_QNRT01000004.1"/>
</dbReference>
<evidence type="ECO:0000256" key="4">
    <source>
        <dbReference type="HAMAP-Rule" id="MF_01082"/>
    </source>
</evidence>
<dbReference type="InterPro" id="IPR020103">
    <property type="entry name" value="PsdUridine_synth_cat_dom_sf"/>
</dbReference>
<comment type="function">
    <text evidence="4">Responsible for synthesis of pseudouridine from uracil-13 in transfer RNAs.</text>
</comment>
<accession>A0A395JJZ8</accession>
<dbReference type="GO" id="GO:0003723">
    <property type="term" value="F:RNA binding"/>
    <property type="evidence" value="ECO:0007669"/>
    <property type="project" value="InterPro"/>
</dbReference>
<dbReference type="Pfam" id="PF01142">
    <property type="entry name" value="TruD"/>
    <property type="match status" value="2"/>
</dbReference>
<dbReference type="Gene3D" id="3.30.2340.10">
    <property type="entry name" value="TruD, insertion domain"/>
    <property type="match status" value="1"/>
</dbReference>
<dbReference type="InterPro" id="IPR042214">
    <property type="entry name" value="TruD_catalytic"/>
</dbReference>
<dbReference type="EC" id="5.4.99.27" evidence="4"/>
<dbReference type="GO" id="GO:0160150">
    <property type="term" value="F:tRNA pseudouridine(13) synthase activity"/>
    <property type="evidence" value="ECO:0007669"/>
    <property type="project" value="UniProtKB-EC"/>
</dbReference>
<evidence type="ECO:0000256" key="3">
    <source>
        <dbReference type="ARBA" id="ARBA00023235"/>
    </source>
</evidence>
<dbReference type="InterPro" id="IPR050170">
    <property type="entry name" value="TruD_pseudoU_synthase"/>
</dbReference>
<dbReference type="HAMAP" id="MF_01082">
    <property type="entry name" value="TruD"/>
    <property type="match status" value="1"/>
</dbReference>
<dbReference type="GO" id="GO:0031119">
    <property type="term" value="P:tRNA pseudouridine synthesis"/>
    <property type="evidence" value="ECO:0007669"/>
    <property type="project" value="UniProtKB-UniRule"/>
</dbReference>
<dbReference type="PANTHER" id="PTHR47811">
    <property type="entry name" value="TRNA PSEUDOURIDINE SYNTHASE D"/>
    <property type="match status" value="1"/>
</dbReference>
<evidence type="ECO:0000259" key="5">
    <source>
        <dbReference type="PROSITE" id="PS50984"/>
    </source>
</evidence>
<dbReference type="InParanoid" id="A0A395JJZ8"/>
<gene>
    <name evidence="4" type="primary">truD</name>
    <name evidence="6" type="ORF">DFR28_104150</name>
</gene>
<feature type="active site" description="Nucleophile" evidence="4">
    <location>
        <position position="96"/>
    </location>
</feature>
<keyword evidence="2 4" id="KW-0819">tRNA processing</keyword>
<dbReference type="InterPro" id="IPR011760">
    <property type="entry name" value="PsdUridine_synth_TruD_insert"/>
</dbReference>
<dbReference type="PROSITE" id="PS50984">
    <property type="entry name" value="TRUD"/>
    <property type="match status" value="1"/>
</dbReference>
<dbReference type="Gene3D" id="3.30.2350.20">
    <property type="entry name" value="TruD, catalytic domain"/>
    <property type="match status" value="1"/>
</dbReference>
<dbReference type="GO" id="GO:0005829">
    <property type="term" value="C:cytosol"/>
    <property type="evidence" value="ECO:0007669"/>
    <property type="project" value="TreeGrafter"/>
</dbReference>
<evidence type="ECO:0000256" key="2">
    <source>
        <dbReference type="ARBA" id="ARBA00022694"/>
    </source>
</evidence>
<comment type="catalytic activity">
    <reaction evidence="4">
        <text>uridine(13) in tRNA = pseudouridine(13) in tRNA</text>
        <dbReference type="Rhea" id="RHEA:42540"/>
        <dbReference type="Rhea" id="RHEA-COMP:10105"/>
        <dbReference type="Rhea" id="RHEA-COMP:10106"/>
        <dbReference type="ChEBI" id="CHEBI:65314"/>
        <dbReference type="ChEBI" id="CHEBI:65315"/>
        <dbReference type="EC" id="5.4.99.27"/>
    </reaction>
</comment>
<evidence type="ECO:0000256" key="1">
    <source>
        <dbReference type="ARBA" id="ARBA00007953"/>
    </source>
</evidence>
<keyword evidence="3 4" id="KW-0413">Isomerase</keyword>
<proteinExistence type="inferred from homology"/>
<dbReference type="SUPFAM" id="SSF55120">
    <property type="entry name" value="Pseudouridine synthase"/>
    <property type="match status" value="1"/>
</dbReference>
<dbReference type="InterPro" id="IPR043165">
    <property type="entry name" value="TruD_insert_sf"/>
</dbReference>
<dbReference type="PANTHER" id="PTHR47811:SF1">
    <property type="entry name" value="TRNA PSEUDOURIDINE SYNTHASE D"/>
    <property type="match status" value="1"/>
</dbReference>
<reference evidence="6 7" key="1">
    <citation type="submission" date="2018-06" db="EMBL/GenBank/DDBJ databases">
        <title>Genomic Encyclopedia of Type Strains, Phase IV (KMG-IV): sequencing the most valuable type-strain genomes for metagenomic binning, comparative biology and taxonomic classification.</title>
        <authorList>
            <person name="Goeker M."/>
        </authorList>
    </citation>
    <scope>NUCLEOTIDE SEQUENCE [LARGE SCALE GENOMIC DNA]</scope>
    <source>
        <strain evidence="6 7">DSM 24032</strain>
    </source>
</reference>
<comment type="similarity">
    <text evidence="1 4">Belongs to the pseudouridine synthase TruD family.</text>
</comment>
<dbReference type="InterPro" id="IPR001656">
    <property type="entry name" value="PsdUridine_synth_TruD"/>
</dbReference>
<dbReference type="AlphaFoldDB" id="A0A395JJZ8"/>
<dbReference type="Proteomes" id="UP000253083">
    <property type="component" value="Unassembled WGS sequence"/>
</dbReference>
<evidence type="ECO:0000313" key="6">
    <source>
        <dbReference type="EMBL" id="RBP49222.1"/>
    </source>
</evidence>
<comment type="caution">
    <text evidence="6">The sequence shown here is derived from an EMBL/GenBank/DDBJ whole genome shotgun (WGS) entry which is preliminary data.</text>
</comment>
<sequence length="359" mass="40509">MTTKSVLSQATELTDWSAAFSQLAYASEPPQAVGVIKSCPTDFQVDEQMAHTPTGEGEHIWLKVRKERQNTEQVAKGLARFASVALRDVGYSGLKDFQAVTTQWFSVWLPKSAGPDWSGFDMFGVELLEVSRHSRKLKRGTHQANRFIITVRDLVADREQLISTLSNIKETGVPNYFGVQRFGRDFNNLRLANSLLVERRPIKNRNLKSIVLSSARSWLFNQVVSQRIRLGTWNELYLGEPANLDGTNSTFLASGEPDELGRLTQLDIHPTAPLVGRDADKAMAECPSLQAMEAEWLAPYNAYIDGLCRLGLDYQRRALRSRVHDLTWSFDDDCLRLEFVLQRGQFATSVLRELLLEST</sequence>